<protein>
    <submittedName>
        <fullName evidence="1">Uncharacterized protein</fullName>
    </submittedName>
</protein>
<sequence length="118" mass="12816">MIVADGVDELPVHLQAAALGGPAKMAAGCCHWLRSVRLNYRLPADVFRDPAVNRAIGGSRESAAPRLCLLEPRRAARPAPRKLEACGTDPRYRDVSPRDRRNGVQEISLSVFACARLG</sequence>
<comment type="caution">
    <text evidence="1">The sequence shown here is derived from an EMBL/GenBank/DDBJ whole genome shotgun (WGS) entry which is preliminary data.</text>
</comment>
<keyword evidence="2" id="KW-1185">Reference proteome</keyword>
<dbReference type="Proteomes" id="UP001500711">
    <property type="component" value="Unassembled WGS sequence"/>
</dbReference>
<gene>
    <name evidence="1" type="ORF">GCM10022267_88800</name>
</gene>
<accession>A0ABP7CH63</accession>
<reference evidence="2" key="1">
    <citation type="journal article" date="2019" name="Int. J. Syst. Evol. Microbiol.">
        <title>The Global Catalogue of Microorganisms (GCM) 10K type strain sequencing project: providing services to taxonomists for standard genome sequencing and annotation.</title>
        <authorList>
            <consortium name="The Broad Institute Genomics Platform"/>
            <consortium name="The Broad Institute Genome Sequencing Center for Infectious Disease"/>
            <person name="Wu L."/>
            <person name="Ma J."/>
        </authorList>
    </citation>
    <scope>NUCLEOTIDE SEQUENCE [LARGE SCALE GENOMIC DNA]</scope>
    <source>
        <strain evidence="2">JCM 17494</strain>
    </source>
</reference>
<evidence type="ECO:0000313" key="2">
    <source>
        <dbReference type="Proteomes" id="UP001500711"/>
    </source>
</evidence>
<evidence type="ECO:0000313" key="1">
    <source>
        <dbReference type="EMBL" id="GAA3688283.1"/>
    </source>
</evidence>
<proteinExistence type="predicted"/>
<organism evidence="1 2">
    <name type="scientific">Lentzea roselyniae</name>
    <dbReference type="NCBI Taxonomy" id="531940"/>
    <lineage>
        <taxon>Bacteria</taxon>
        <taxon>Bacillati</taxon>
        <taxon>Actinomycetota</taxon>
        <taxon>Actinomycetes</taxon>
        <taxon>Pseudonocardiales</taxon>
        <taxon>Pseudonocardiaceae</taxon>
        <taxon>Lentzea</taxon>
    </lineage>
</organism>
<name>A0ABP7CH63_9PSEU</name>
<dbReference type="EMBL" id="BAABBE010000068">
    <property type="protein sequence ID" value="GAA3688283.1"/>
    <property type="molecule type" value="Genomic_DNA"/>
</dbReference>